<proteinExistence type="inferred from homology"/>
<dbReference type="InterPro" id="IPR029058">
    <property type="entry name" value="AB_hydrolase_fold"/>
</dbReference>
<dbReference type="AlphaFoldDB" id="A0A367FR41"/>
<dbReference type="RefSeq" id="WP_114027776.1">
    <property type="nucleotide sequence ID" value="NZ_QOIL01000003.1"/>
</dbReference>
<dbReference type="GO" id="GO:0004177">
    <property type="term" value="F:aminopeptidase activity"/>
    <property type="evidence" value="ECO:0007669"/>
    <property type="project" value="UniProtKB-EC"/>
</dbReference>
<evidence type="ECO:0000256" key="1">
    <source>
        <dbReference type="ARBA" id="ARBA00010088"/>
    </source>
</evidence>
<accession>A0A367FR41</accession>
<dbReference type="InterPro" id="IPR050228">
    <property type="entry name" value="Carboxylesterase_BioH"/>
</dbReference>
<gene>
    <name evidence="4" type="ORF">DQ384_06540</name>
</gene>
<dbReference type="Pfam" id="PF00561">
    <property type="entry name" value="Abhydrolase_1"/>
    <property type="match status" value="1"/>
</dbReference>
<dbReference type="InterPro" id="IPR000073">
    <property type="entry name" value="AB_hydrolase_1"/>
</dbReference>
<dbReference type="SUPFAM" id="SSF53474">
    <property type="entry name" value="alpha/beta-Hydrolases"/>
    <property type="match status" value="1"/>
</dbReference>
<evidence type="ECO:0000259" key="3">
    <source>
        <dbReference type="Pfam" id="PF00561"/>
    </source>
</evidence>
<dbReference type="PANTHER" id="PTHR43194">
    <property type="entry name" value="HYDROLASE ALPHA/BETA FOLD FAMILY"/>
    <property type="match status" value="1"/>
</dbReference>
<dbReference type="Proteomes" id="UP000253094">
    <property type="component" value="Unassembled WGS sequence"/>
</dbReference>
<evidence type="ECO:0000313" key="5">
    <source>
        <dbReference type="Proteomes" id="UP000253094"/>
    </source>
</evidence>
<dbReference type="PRINTS" id="PR00111">
    <property type="entry name" value="ABHYDROLASE"/>
</dbReference>
<dbReference type="PANTHER" id="PTHR43194:SF2">
    <property type="entry name" value="PEROXISOMAL MEMBRANE PROTEIN LPX1"/>
    <property type="match status" value="1"/>
</dbReference>
<dbReference type="EMBL" id="QOIL01000003">
    <property type="protein sequence ID" value="RCG32160.1"/>
    <property type="molecule type" value="Genomic_DNA"/>
</dbReference>
<dbReference type="InterPro" id="IPR002410">
    <property type="entry name" value="Peptidase_S33"/>
</dbReference>
<dbReference type="GO" id="GO:0006508">
    <property type="term" value="P:proteolysis"/>
    <property type="evidence" value="ECO:0007669"/>
    <property type="project" value="InterPro"/>
</dbReference>
<reference evidence="4 5" key="1">
    <citation type="submission" date="2018-06" db="EMBL/GenBank/DDBJ databases">
        <title>Sphaerisporangium craniellae sp. nov., isolated from a marine sponge in the South China Sea.</title>
        <authorList>
            <person name="Li L."/>
        </authorList>
    </citation>
    <scope>NUCLEOTIDE SEQUENCE [LARGE SCALE GENOMIC DNA]</scope>
    <source>
        <strain evidence="4 5">CCTCC AA 208026</strain>
    </source>
</reference>
<keyword evidence="5" id="KW-1185">Reference proteome</keyword>
<comment type="caution">
    <text evidence="4">The sequence shown here is derived from an EMBL/GenBank/DDBJ whole genome shotgun (WGS) entry which is preliminary data.</text>
</comment>
<dbReference type="Gene3D" id="3.40.50.1820">
    <property type="entry name" value="alpha/beta hydrolase"/>
    <property type="match status" value="1"/>
</dbReference>
<dbReference type="OrthoDB" id="9796770at2"/>
<keyword evidence="2 4" id="KW-0378">Hydrolase</keyword>
<comment type="similarity">
    <text evidence="1">Belongs to the peptidase S33 family.</text>
</comment>
<sequence length="344" mass="36647">MVVAVAAVSVLTVFRPGPIPGAASTAPGVRYWDLPTGSRIAYVHAPAAGTARPTPVVFLHGGPGTPGEGIPAAGRTLAAEGFEVYAYDQLGAGRSTRLSDVTGYTVARHVADLEAIRRAIGADKMVIVGQSWGGSLAAQYLAAHPEHVAKVVFSAPGALWPGALPGGAGEPWGRLTPAQRERYDELSGAPRMLAAFLLLGVNPRAAHALVGDDEADARFHELALVGKDTTSCPGTPPRTPHENRQGFYVNQVTSADFQRVPDPRPTLRRLRVPALIMRGECDFLRWETTYDYRRTLPESTLVYVKGAGHAIAGDQPATYTALLEHFLLDRPLPLPAYTSATPPR</sequence>
<evidence type="ECO:0000256" key="2">
    <source>
        <dbReference type="ARBA" id="ARBA00022801"/>
    </source>
</evidence>
<protein>
    <submittedName>
        <fullName evidence="4">Alpha/beta hydrolase</fullName>
    </submittedName>
</protein>
<feature type="domain" description="AB hydrolase-1" evidence="3">
    <location>
        <begin position="55"/>
        <end position="311"/>
    </location>
</feature>
<dbReference type="PRINTS" id="PR00793">
    <property type="entry name" value="PROAMNOPTASE"/>
</dbReference>
<name>A0A367FR41_9ACTN</name>
<organism evidence="4 5">
    <name type="scientific">Sphaerisporangium album</name>
    <dbReference type="NCBI Taxonomy" id="509200"/>
    <lineage>
        <taxon>Bacteria</taxon>
        <taxon>Bacillati</taxon>
        <taxon>Actinomycetota</taxon>
        <taxon>Actinomycetes</taxon>
        <taxon>Streptosporangiales</taxon>
        <taxon>Streptosporangiaceae</taxon>
        <taxon>Sphaerisporangium</taxon>
    </lineage>
</organism>
<evidence type="ECO:0000313" key="4">
    <source>
        <dbReference type="EMBL" id="RCG32160.1"/>
    </source>
</evidence>